<evidence type="ECO:0000259" key="8">
    <source>
        <dbReference type="PROSITE" id="PS50853"/>
    </source>
</evidence>
<dbReference type="InterPro" id="IPR050131">
    <property type="entry name" value="Peptidase_S8_subtilisin-like"/>
</dbReference>
<accession>A0ABT1RJA6</accession>
<dbReference type="PROSITE" id="PS00137">
    <property type="entry name" value="SUBTILASE_HIS"/>
    <property type="match status" value="1"/>
</dbReference>
<dbReference type="InterPro" id="IPR015500">
    <property type="entry name" value="Peptidase_S8_subtilisin-rel"/>
</dbReference>
<dbReference type="InterPro" id="IPR000209">
    <property type="entry name" value="Peptidase_S8/S53_dom"/>
</dbReference>
<dbReference type="SUPFAM" id="SSF52743">
    <property type="entry name" value="Subtilisin-like"/>
    <property type="match status" value="1"/>
</dbReference>
<dbReference type="Pfam" id="PF22148">
    <property type="entry name" value="Fervidolysin_NPro-like"/>
    <property type="match status" value="1"/>
</dbReference>
<dbReference type="InterPro" id="IPR036116">
    <property type="entry name" value="FN3_sf"/>
</dbReference>
<dbReference type="InterPro" id="IPR023827">
    <property type="entry name" value="Peptidase_S8_Asp-AS"/>
</dbReference>
<keyword evidence="4 5" id="KW-0720">Serine protease</keyword>
<feature type="active site" description="Charge relay system" evidence="5">
    <location>
        <position position="225"/>
    </location>
</feature>
<dbReference type="PANTHER" id="PTHR43806:SF11">
    <property type="entry name" value="CEREVISIN-RELATED"/>
    <property type="match status" value="1"/>
</dbReference>
<feature type="domain" description="Fibronectin type-III" evidence="8">
    <location>
        <begin position="486"/>
        <end position="581"/>
    </location>
</feature>
<evidence type="ECO:0000256" key="2">
    <source>
        <dbReference type="ARBA" id="ARBA00022670"/>
    </source>
</evidence>
<dbReference type="SUPFAM" id="SSF49265">
    <property type="entry name" value="Fibronectin type III"/>
    <property type="match status" value="2"/>
</dbReference>
<dbReference type="InterPro" id="IPR023828">
    <property type="entry name" value="Peptidase_S8_Ser-AS"/>
</dbReference>
<feature type="signal peptide" evidence="7">
    <location>
        <begin position="1"/>
        <end position="29"/>
    </location>
</feature>
<dbReference type="Gene3D" id="2.60.40.10">
    <property type="entry name" value="Immunoglobulins"/>
    <property type="match status" value="3"/>
</dbReference>
<name>A0ABT1RJA6_9FIRM</name>
<keyword evidence="3 5" id="KW-0378">Hydrolase</keyword>
<protein>
    <submittedName>
        <fullName evidence="9">S8 family serine peptidase</fullName>
    </submittedName>
</protein>
<dbReference type="Pfam" id="PF00041">
    <property type="entry name" value="fn3"/>
    <property type="match status" value="1"/>
</dbReference>
<evidence type="ECO:0000313" key="10">
    <source>
        <dbReference type="Proteomes" id="UP001524502"/>
    </source>
</evidence>
<comment type="similarity">
    <text evidence="1 5 6">Belongs to the peptidase S8 family.</text>
</comment>
<feature type="active site" description="Charge relay system" evidence="5">
    <location>
        <position position="178"/>
    </location>
</feature>
<evidence type="ECO:0000256" key="1">
    <source>
        <dbReference type="ARBA" id="ARBA00011073"/>
    </source>
</evidence>
<keyword evidence="10" id="KW-1185">Reference proteome</keyword>
<dbReference type="InterPro" id="IPR022398">
    <property type="entry name" value="Peptidase_S8_His-AS"/>
</dbReference>
<dbReference type="Proteomes" id="UP001524502">
    <property type="component" value="Unassembled WGS sequence"/>
</dbReference>
<sequence length="767" mass="83002">MKKAISLMLITTLTLLATMSFSLPASAFAAENASDKDVAKEGAYVEDEVLVVFDDTPSKKEVRAVTEEVDAKSAEEIETPEKETPYVLTLDEDQSVEDAVEELEKESSVAYAQPNFLYGLEDDKSADIAAKASPRAIDDTNLWNLNKINAKEAWELIDEVVKAGGQTPREKVTVAVLDTGVNLKHPDLQTALKKKNCVNVVGEDDPMNYLSLEKTPKNNGDEGGHGTKVSGIIAATSGNGIGVAGVASGKHNDLVELAVIDVYARYNTSKDRLATSADIIKGINYACETAGAKVINMSLGHHPGDPESNSAMLPGGKPGTDSLLEQTIHTAVNDKKVTIVCSAGNKKSTVAWLPSDFDDCISVISTTNYSDAFSLCKAKNSNYGWKKDISAPGESVSTTFPSGGYTNNSSTGTSMAAPVVSGVAAMLYYLKPSITPQEVRQILTSTATDLYTDGDDIYTRYGNVNALAAVSKVLGRSVPSPGALATPASVKASSSGYDRIKVSWNRVSGASGYQIHRATSASGTFKPVATVSGNGTTSYTNTGLKTNTTYYYKVKAFGTLSNKKAYSPLSGAKSAKPTPAVPQSLNLYHTTYKGIKLKWKKVSGASGYGIYRATSKNGKYTYVKRIKNGSTLTYTNSGLKANKNYYYKVRAYRTVSGKRIYGSYSSVKQLKTTPAKTYISLKKNKKQRKAIVTWKRVSTVSGYVVYRATSKNGKYKKVATKKSSSRRSFTSKRLKKGKNYYYKARAYKTYRGKRIYGPYSDIKKCRF</sequence>
<dbReference type="SMART" id="SM00060">
    <property type="entry name" value="FN3"/>
    <property type="match status" value="3"/>
</dbReference>
<evidence type="ECO:0000256" key="3">
    <source>
        <dbReference type="ARBA" id="ARBA00022801"/>
    </source>
</evidence>
<dbReference type="RefSeq" id="WP_256130457.1">
    <property type="nucleotide sequence ID" value="NZ_JANFXK010000001.1"/>
</dbReference>
<organism evidence="9 10">
    <name type="scientific">Anaerovorax odorimutans</name>
    <dbReference type="NCBI Taxonomy" id="109327"/>
    <lineage>
        <taxon>Bacteria</taxon>
        <taxon>Bacillati</taxon>
        <taxon>Bacillota</taxon>
        <taxon>Clostridia</taxon>
        <taxon>Peptostreptococcales</taxon>
        <taxon>Anaerovoracaceae</taxon>
        <taxon>Anaerovorax</taxon>
    </lineage>
</organism>
<dbReference type="Pfam" id="PF00082">
    <property type="entry name" value="Peptidase_S8"/>
    <property type="match status" value="1"/>
</dbReference>
<dbReference type="InterPro" id="IPR036852">
    <property type="entry name" value="Peptidase_S8/S53_dom_sf"/>
</dbReference>
<reference evidence="9 10" key="1">
    <citation type="submission" date="2022-06" db="EMBL/GenBank/DDBJ databases">
        <title>Isolation of gut microbiota from human fecal samples.</title>
        <authorList>
            <person name="Pamer E.G."/>
            <person name="Barat B."/>
            <person name="Waligurski E."/>
            <person name="Medina S."/>
            <person name="Paddock L."/>
            <person name="Mostad J."/>
        </authorList>
    </citation>
    <scope>NUCLEOTIDE SEQUENCE [LARGE SCALE GENOMIC DNA]</scope>
    <source>
        <strain evidence="9 10">SL.3.17</strain>
    </source>
</reference>
<proteinExistence type="inferred from homology"/>
<evidence type="ECO:0000256" key="5">
    <source>
        <dbReference type="PROSITE-ProRule" id="PRU01240"/>
    </source>
</evidence>
<dbReference type="PANTHER" id="PTHR43806">
    <property type="entry name" value="PEPTIDASE S8"/>
    <property type="match status" value="1"/>
</dbReference>
<gene>
    <name evidence="9" type="ORF">NE619_00750</name>
</gene>
<evidence type="ECO:0000256" key="7">
    <source>
        <dbReference type="SAM" id="SignalP"/>
    </source>
</evidence>
<evidence type="ECO:0000313" key="9">
    <source>
        <dbReference type="EMBL" id="MCQ4635259.1"/>
    </source>
</evidence>
<keyword evidence="7" id="KW-0732">Signal</keyword>
<dbReference type="CDD" id="cd00063">
    <property type="entry name" value="FN3"/>
    <property type="match status" value="2"/>
</dbReference>
<dbReference type="PRINTS" id="PR00723">
    <property type="entry name" value="SUBTILISIN"/>
</dbReference>
<dbReference type="PROSITE" id="PS00136">
    <property type="entry name" value="SUBTILASE_ASP"/>
    <property type="match status" value="1"/>
</dbReference>
<dbReference type="InterPro" id="IPR013783">
    <property type="entry name" value="Ig-like_fold"/>
</dbReference>
<feature type="active site" description="Charge relay system" evidence="5">
    <location>
        <position position="414"/>
    </location>
</feature>
<evidence type="ECO:0000256" key="6">
    <source>
        <dbReference type="RuleBase" id="RU003355"/>
    </source>
</evidence>
<dbReference type="PROSITE" id="PS50853">
    <property type="entry name" value="FN3"/>
    <property type="match status" value="1"/>
</dbReference>
<dbReference type="EMBL" id="JANFXK010000001">
    <property type="protein sequence ID" value="MCQ4635259.1"/>
    <property type="molecule type" value="Genomic_DNA"/>
</dbReference>
<keyword evidence="2 5" id="KW-0645">Protease</keyword>
<dbReference type="InterPro" id="IPR054399">
    <property type="entry name" value="Fervidolysin-like_N_prodom"/>
</dbReference>
<feature type="chain" id="PRO_5045916459" evidence="7">
    <location>
        <begin position="30"/>
        <end position="767"/>
    </location>
</feature>
<evidence type="ECO:0000256" key="4">
    <source>
        <dbReference type="ARBA" id="ARBA00022825"/>
    </source>
</evidence>
<dbReference type="PROSITE" id="PS51892">
    <property type="entry name" value="SUBTILASE"/>
    <property type="match status" value="1"/>
</dbReference>
<dbReference type="PROSITE" id="PS00138">
    <property type="entry name" value="SUBTILASE_SER"/>
    <property type="match status" value="1"/>
</dbReference>
<dbReference type="InterPro" id="IPR003961">
    <property type="entry name" value="FN3_dom"/>
</dbReference>
<comment type="caution">
    <text evidence="9">The sequence shown here is derived from an EMBL/GenBank/DDBJ whole genome shotgun (WGS) entry which is preliminary data.</text>
</comment>
<dbReference type="Gene3D" id="3.40.50.200">
    <property type="entry name" value="Peptidase S8/S53 domain"/>
    <property type="match status" value="1"/>
</dbReference>